<evidence type="ECO:0000313" key="3">
    <source>
        <dbReference type="Proteomes" id="UP000501094"/>
    </source>
</evidence>
<protein>
    <submittedName>
        <fullName evidence="2">PQQ-dependent sugar dehydrogenase</fullName>
    </submittedName>
</protein>
<accession>A0A6H1Q4B8</accession>
<name>A0A6H1Q4B8_9PROT</name>
<dbReference type="KEGG" id="peg:E5R92_04795"/>
<dbReference type="Gene3D" id="2.120.10.30">
    <property type="entry name" value="TolB, C-terminal domain"/>
    <property type="match status" value="1"/>
</dbReference>
<dbReference type="AlphaFoldDB" id="A0A6H1Q4B8"/>
<dbReference type="RefSeq" id="WP_168606959.1">
    <property type="nucleotide sequence ID" value="NZ_CP038852.1"/>
</dbReference>
<dbReference type="Proteomes" id="UP000501094">
    <property type="component" value="Chromosome"/>
</dbReference>
<dbReference type="PANTHER" id="PTHR19328">
    <property type="entry name" value="HEDGEHOG-INTERACTING PROTEIN"/>
    <property type="match status" value="1"/>
</dbReference>
<dbReference type="InterPro" id="IPR011042">
    <property type="entry name" value="6-blade_b-propeller_TolB-like"/>
</dbReference>
<evidence type="ECO:0000313" key="2">
    <source>
        <dbReference type="EMBL" id="QIZ21095.1"/>
    </source>
</evidence>
<keyword evidence="3" id="KW-1185">Reference proteome</keyword>
<dbReference type="PANTHER" id="PTHR19328:SF75">
    <property type="entry name" value="ALDOSE SUGAR DEHYDROGENASE YLII"/>
    <property type="match status" value="1"/>
</dbReference>
<proteinExistence type="predicted"/>
<dbReference type="Pfam" id="PF07995">
    <property type="entry name" value="GSDH"/>
    <property type="match status" value="1"/>
</dbReference>
<sequence length="363" mass="41376">MVVDQSFLKVKKYFLFIIFFLLFASKSYSNNYTFTKIIELDEPWGSSFINNNEIIITEKSGKIKIVNVVLKEVIEIKHNLNFLEVGQGGLLDIIYQDNTLWISYSEDRGNSKTSTSIAKAQLNKQELDFKNIFQANPPINSGYHFGSRLAIKDDYIYASAGERGQGMIAQDPTKHPGSIIRIHTDGRIPKDNPKFEAKKKWLPEIYQIGVRNPQGLTLSDYDGKIYLSNHGARGGDWFGEAKKGENYGWKILGWGGKNYSGTKIGPKWKPGFTKAIQYWVPSIATSAITIYKGNEFKEWNGHALVTSLKDKSLRKLIFNDLANVKEDLIFKDNVGRIRDIQVHPFNGKIFFLSENALWLMEKK</sequence>
<feature type="domain" description="Glucose/Sorbosone dehydrogenase" evidence="1">
    <location>
        <begin position="40"/>
        <end position="355"/>
    </location>
</feature>
<dbReference type="InterPro" id="IPR011041">
    <property type="entry name" value="Quinoprot_gluc/sorb_DH_b-prop"/>
</dbReference>
<reference evidence="2 3" key="1">
    <citation type="journal article" date="2020" name="Nat. Microbiol.">
        <title>Lysogenic host-virus interactions in SAR11 marine bacteria.</title>
        <authorList>
            <person name="Morris R.M."/>
            <person name="Cain K.R."/>
            <person name="Hvorecny K.L."/>
            <person name="Kollman J.M."/>
        </authorList>
    </citation>
    <scope>NUCLEOTIDE SEQUENCE [LARGE SCALE GENOMIC DNA]</scope>
    <source>
        <strain evidence="2 3">NP1</strain>
    </source>
</reference>
<dbReference type="EMBL" id="CP038852">
    <property type="protein sequence ID" value="QIZ21095.1"/>
    <property type="molecule type" value="Genomic_DNA"/>
</dbReference>
<evidence type="ECO:0000259" key="1">
    <source>
        <dbReference type="Pfam" id="PF07995"/>
    </source>
</evidence>
<dbReference type="InterPro" id="IPR012938">
    <property type="entry name" value="Glc/Sorbosone_DH"/>
</dbReference>
<gene>
    <name evidence="2" type="ORF">E5R92_04795</name>
</gene>
<organism evidence="2 3">
    <name type="scientific">Candidatus Pelagibacter giovannonii</name>
    <dbReference type="NCBI Taxonomy" id="2563896"/>
    <lineage>
        <taxon>Bacteria</taxon>
        <taxon>Pseudomonadati</taxon>
        <taxon>Pseudomonadota</taxon>
        <taxon>Alphaproteobacteria</taxon>
        <taxon>Candidatus Pelagibacterales</taxon>
        <taxon>Candidatus Pelagibacteraceae</taxon>
        <taxon>Candidatus Pelagibacter</taxon>
    </lineage>
</organism>
<dbReference type="SUPFAM" id="SSF50952">
    <property type="entry name" value="Soluble quinoprotein glucose dehydrogenase"/>
    <property type="match status" value="1"/>
</dbReference>